<keyword evidence="2" id="KW-0762">Sugar transport</keyword>
<dbReference type="InterPro" id="IPR002178">
    <property type="entry name" value="PTS_EIIA_type-2_dom"/>
</dbReference>
<dbReference type="InterPro" id="IPR051541">
    <property type="entry name" value="PTS_SugarTrans_NitroReg"/>
</dbReference>
<dbReference type="CDD" id="cd00211">
    <property type="entry name" value="PTS_IIA_fru"/>
    <property type="match status" value="1"/>
</dbReference>
<gene>
    <name evidence="2" type="ORF">DWW02_18510</name>
</gene>
<sequence>MKNRYLVIHGFARDRYEAITMCGEALYKEGLVSEQFGTLCVEREKYYPTGLPTEIPTAIPHAKDESITQNSVCFLKLDRPVSFKRMDDDTQDVSTDMIFNLAIKDPNEHLQALQNMMGFLNDSEALLKCKSLSDEELIEYLQEKIG</sequence>
<dbReference type="InterPro" id="IPR016152">
    <property type="entry name" value="PTrfase/Anion_transptr"/>
</dbReference>
<dbReference type="PROSITE" id="PS51094">
    <property type="entry name" value="PTS_EIIA_TYPE_2"/>
    <property type="match status" value="1"/>
</dbReference>
<keyword evidence="2" id="KW-0813">Transport</keyword>
<dbReference type="PANTHER" id="PTHR47738">
    <property type="entry name" value="PTS SYSTEM FRUCTOSE-LIKE EIIA COMPONENT-RELATED"/>
    <property type="match status" value="1"/>
</dbReference>
<dbReference type="Gene3D" id="3.40.930.10">
    <property type="entry name" value="Mannitol-specific EII, Chain A"/>
    <property type="match status" value="1"/>
</dbReference>
<evidence type="ECO:0000313" key="2">
    <source>
        <dbReference type="EMBL" id="RGV73993.1"/>
    </source>
</evidence>
<protein>
    <submittedName>
        <fullName evidence="2">PTS sugar transporter subunit IIA</fullName>
    </submittedName>
</protein>
<dbReference type="AlphaFoldDB" id="A0A412Z2B4"/>
<accession>A0A412Z2B4</accession>
<evidence type="ECO:0000259" key="1">
    <source>
        <dbReference type="PROSITE" id="PS51094"/>
    </source>
</evidence>
<dbReference type="PANTHER" id="PTHR47738:SF3">
    <property type="entry name" value="PHOSPHOTRANSFERASE SYSTEM MANNITOL_FRUCTOSE-SPECIFIC IIA DOMAIN CONTAINING PROTEIN"/>
    <property type="match status" value="1"/>
</dbReference>
<comment type="caution">
    <text evidence="2">The sequence shown here is derived from an EMBL/GenBank/DDBJ whole genome shotgun (WGS) entry which is preliminary data.</text>
</comment>
<dbReference type="EMBL" id="QRZM01000008">
    <property type="protein sequence ID" value="RGV73993.1"/>
    <property type="molecule type" value="Genomic_DNA"/>
</dbReference>
<feature type="domain" description="PTS EIIA type-2" evidence="1">
    <location>
        <begin position="1"/>
        <end position="144"/>
    </location>
</feature>
<organism evidence="2 3">
    <name type="scientific">Enterocloster bolteae</name>
    <dbReference type="NCBI Taxonomy" id="208479"/>
    <lineage>
        <taxon>Bacteria</taxon>
        <taxon>Bacillati</taxon>
        <taxon>Bacillota</taxon>
        <taxon>Clostridia</taxon>
        <taxon>Lachnospirales</taxon>
        <taxon>Lachnospiraceae</taxon>
        <taxon>Enterocloster</taxon>
    </lineage>
</organism>
<dbReference type="Pfam" id="PF00359">
    <property type="entry name" value="PTS_EIIA_2"/>
    <property type="match status" value="1"/>
</dbReference>
<dbReference type="SUPFAM" id="SSF55804">
    <property type="entry name" value="Phoshotransferase/anion transport protein"/>
    <property type="match status" value="1"/>
</dbReference>
<dbReference type="RefSeq" id="WP_118019111.1">
    <property type="nucleotide sequence ID" value="NZ_JAQEBA010000004.1"/>
</dbReference>
<evidence type="ECO:0000313" key="3">
    <source>
        <dbReference type="Proteomes" id="UP000284543"/>
    </source>
</evidence>
<name>A0A412Z2B4_9FIRM</name>
<reference evidence="2 3" key="1">
    <citation type="submission" date="2018-08" db="EMBL/GenBank/DDBJ databases">
        <title>A genome reference for cultivated species of the human gut microbiota.</title>
        <authorList>
            <person name="Zou Y."/>
            <person name="Xue W."/>
            <person name="Luo G."/>
        </authorList>
    </citation>
    <scope>NUCLEOTIDE SEQUENCE [LARGE SCALE GENOMIC DNA]</scope>
    <source>
        <strain evidence="2 3">AF14-18</strain>
    </source>
</reference>
<proteinExistence type="predicted"/>
<dbReference type="Proteomes" id="UP000284543">
    <property type="component" value="Unassembled WGS sequence"/>
</dbReference>